<feature type="region of interest" description="Disordered" evidence="1">
    <location>
        <begin position="274"/>
        <end position="299"/>
    </location>
</feature>
<dbReference type="OrthoDB" id="10658435at2759"/>
<name>A0A9D4NUJ4_DERFA</name>
<reference evidence="2" key="1">
    <citation type="submission" date="2020-06" db="EMBL/GenBank/DDBJ databases">
        <authorList>
            <person name="Ji K."/>
            <person name="Li J."/>
        </authorList>
    </citation>
    <scope>NUCLEOTIDE SEQUENCE</scope>
    <source>
        <strain evidence="2">JKM2019</strain>
        <tissue evidence="2">Whole body</tissue>
    </source>
</reference>
<reference evidence="2" key="2">
    <citation type="journal article" date="2021" name="World Allergy Organ. J.">
        <title>Chromosome-level assembly of Dermatophagoides farinae genome and transcriptome reveals two novel allergens Der f 37 and Der f 39.</title>
        <authorList>
            <person name="Chen J."/>
            <person name="Cai Z."/>
            <person name="Fan D."/>
            <person name="Hu J."/>
            <person name="Hou Y."/>
            <person name="He Y."/>
            <person name="Zhang Z."/>
            <person name="Zhao Z."/>
            <person name="Gao P."/>
            <person name="Hu W."/>
            <person name="Sun J."/>
            <person name="Li J."/>
            <person name="Ji K."/>
        </authorList>
    </citation>
    <scope>NUCLEOTIDE SEQUENCE</scope>
    <source>
        <strain evidence="2">JKM2019</strain>
    </source>
</reference>
<dbReference type="Proteomes" id="UP000828236">
    <property type="component" value="Unassembled WGS sequence"/>
</dbReference>
<gene>
    <name evidence="2" type="ORF">HUG17_2584</name>
</gene>
<dbReference type="AlphaFoldDB" id="A0A9D4NUJ4"/>
<evidence type="ECO:0000256" key="1">
    <source>
        <dbReference type="SAM" id="MobiDB-lite"/>
    </source>
</evidence>
<sequence length="394" mass="45633">MNSFNKGFELFSFEFSLPRASCIACPNCGYQIYSTILHKVSISKTFVLFCCGSFVYWNYLKEDPYSLISLLSSAKDLIQNGITSLFWSSSSSSSAAEAASASTSPLLDGTFTIDQSNTTNVLNQYYQCSSNSVRNQVIFNNQNNNNEEEQESLSPQNSNDFSSLNLSPLNSIGTGTVAKLDGMLNEVQEIKMYVNDSCNEIGWFTGSSGQLRKNQQSAEFFNTLHRRVSDGEITTSLPSLEWDLSDINFENTTDNDSFDGHSNLDFYDEQNNRLEQQQQQQNSAIHDHHHHHHHDHDDYTIDGETLSRIIFNKNFEFKDEKFFRMKKQYVNLKQRLKFMSKSQQAQQQQQQQHHHRNNFLRHHHHHHHHNHNNNNLNSYNYRSQRDSAFFDEDM</sequence>
<dbReference type="EMBL" id="SDOV01000007">
    <property type="protein sequence ID" value="KAH7638551.1"/>
    <property type="molecule type" value="Genomic_DNA"/>
</dbReference>
<organism evidence="2">
    <name type="scientific">Dermatophagoides farinae</name>
    <name type="common">American house dust mite</name>
    <dbReference type="NCBI Taxonomy" id="6954"/>
    <lineage>
        <taxon>Eukaryota</taxon>
        <taxon>Metazoa</taxon>
        <taxon>Ecdysozoa</taxon>
        <taxon>Arthropoda</taxon>
        <taxon>Chelicerata</taxon>
        <taxon>Arachnida</taxon>
        <taxon>Acari</taxon>
        <taxon>Acariformes</taxon>
        <taxon>Sarcoptiformes</taxon>
        <taxon>Astigmata</taxon>
        <taxon>Psoroptidia</taxon>
        <taxon>Analgoidea</taxon>
        <taxon>Pyroglyphidae</taxon>
        <taxon>Dermatophagoidinae</taxon>
        <taxon>Dermatophagoides</taxon>
    </lineage>
</organism>
<protein>
    <submittedName>
        <fullName evidence="2">Uncharacterized protein</fullName>
    </submittedName>
</protein>
<proteinExistence type="predicted"/>
<feature type="region of interest" description="Disordered" evidence="1">
    <location>
        <begin position="362"/>
        <end position="381"/>
    </location>
</feature>
<accession>A0A9D4NUJ4</accession>
<comment type="caution">
    <text evidence="2">The sequence shown here is derived from an EMBL/GenBank/DDBJ whole genome shotgun (WGS) entry which is preliminary data.</text>
</comment>
<evidence type="ECO:0000313" key="2">
    <source>
        <dbReference type="EMBL" id="KAH7638551.1"/>
    </source>
</evidence>
<feature type="compositionally biased region" description="Basic residues" evidence="1">
    <location>
        <begin position="362"/>
        <end position="371"/>
    </location>
</feature>